<gene>
    <name evidence="1" type="ORF">LEA_08590</name>
</gene>
<reference evidence="1" key="1">
    <citation type="journal article" date="2013" name="Environ. Microbiol.">
        <title>Microbiota from the distal guts of lean and obese adolescents exhibit partial functional redundancy besides clear differences in community structure.</title>
        <authorList>
            <person name="Ferrer M."/>
            <person name="Ruiz A."/>
            <person name="Lanza F."/>
            <person name="Haange S.B."/>
            <person name="Oberbach A."/>
            <person name="Till H."/>
            <person name="Bargiela R."/>
            <person name="Campoy C."/>
            <person name="Segura M.T."/>
            <person name="Richter M."/>
            <person name="von Bergen M."/>
            <person name="Seifert J."/>
            <person name="Suarez A."/>
        </authorList>
    </citation>
    <scope>NUCLEOTIDE SEQUENCE</scope>
</reference>
<dbReference type="AlphaFoldDB" id="K1TGD0"/>
<organism evidence="1">
    <name type="scientific">human gut metagenome</name>
    <dbReference type="NCBI Taxonomy" id="408170"/>
    <lineage>
        <taxon>unclassified sequences</taxon>
        <taxon>metagenomes</taxon>
        <taxon>organismal metagenomes</taxon>
    </lineage>
</organism>
<dbReference type="EMBL" id="AJWY01005729">
    <property type="protein sequence ID" value="EKC68838.1"/>
    <property type="molecule type" value="Genomic_DNA"/>
</dbReference>
<accession>K1TGD0</accession>
<protein>
    <submittedName>
        <fullName evidence="1">Uncharacterized protein</fullName>
    </submittedName>
</protein>
<feature type="non-terminal residue" evidence="1">
    <location>
        <position position="78"/>
    </location>
</feature>
<evidence type="ECO:0000313" key="1">
    <source>
        <dbReference type="EMBL" id="EKC68838.1"/>
    </source>
</evidence>
<proteinExistence type="predicted"/>
<comment type="caution">
    <text evidence="1">The sequence shown here is derived from an EMBL/GenBank/DDBJ whole genome shotgun (WGS) entry which is preliminary data.</text>
</comment>
<name>K1TGD0_9ZZZZ</name>
<sequence length="78" mass="8993">MGHLPEREVCHMRRHIDFDKIGITDDVMFCTVLSNSEDCREFLQRILGIEIEEIVIVGTQVSMKSNFHAKGVRLDVYA</sequence>